<gene>
    <name evidence="2" type="ORF">FB474_3073</name>
</gene>
<proteinExistence type="predicted"/>
<dbReference type="PROSITE" id="PS50801">
    <property type="entry name" value="STAS"/>
    <property type="match status" value="1"/>
</dbReference>
<protein>
    <recommendedName>
        <fullName evidence="1">STAS domain-containing protein</fullName>
    </recommendedName>
</protein>
<dbReference type="AlphaFoldDB" id="A0A542ZMR8"/>
<dbReference type="Proteomes" id="UP000319514">
    <property type="component" value="Unassembled WGS sequence"/>
</dbReference>
<feature type="domain" description="STAS" evidence="1">
    <location>
        <begin position="1"/>
        <end position="73"/>
    </location>
</feature>
<dbReference type="RefSeq" id="WP_141789409.1">
    <property type="nucleotide sequence ID" value="NZ_BAAAKX010000018.1"/>
</dbReference>
<evidence type="ECO:0000313" key="2">
    <source>
        <dbReference type="EMBL" id="TQL61658.1"/>
    </source>
</evidence>
<sequence length="73" mass="8171">MELDLGVSTDLPTRLRRAIAHNDAQELEILNPIIRGLTQGVIRLSEIEALDAEVARRLVFAREKARAAKRPRG</sequence>
<accession>A0A542ZMR8</accession>
<reference evidence="2 3" key="1">
    <citation type="submission" date="2019-06" db="EMBL/GenBank/DDBJ databases">
        <title>Sequencing the genomes of 1000 actinobacteria strains.</title>
        <authorList>
            <person name="Klenk H.-P."/>
        </authorList>
    </citation>
    <scope>NUCLEOTIDE SEQUENCE [LARGE SCALE GENOMIC DNA]</scope>
    <source>
        <strain evidence="2 3">DSM 18082</strain>
    </source>
</reference>
<dbReference type="InterPro" id="IPR002645">
    <property type="entry name" value="STAS_dom"/>
</dbReference>
<name>A0A542ZMR8_9MICO</name>
<organism evidence="2 3">
    <name type="scientific">Oryzihumus leptocrescens</name>
    <dbReference type="NCBI Taxonomy" id="297536"/>
    <lineage>
        <taxon>Bacteria</taxon>
        <taxon>Bacillati</taxon>
        <taxon>Actinomycetota</taxon>
        <taxon>Actinomycetes</taxon>
        <taxon>Micrococcales</taxon>
        <taxon>Intrasporangiaceae</taxon>
        <taxon>Oryzihumus</taxon>
    </lineage>
</organism>
<dbReference type="EMBL" id="VFOQ01000001">
    <property type="protein sequence ID" value="TQL61658.1"/>
    <property type="molecule type" value="Genomic_DNA"/>
</dbReference>
<evidence type="ECO:0000313" key="3">
    <source>
        <dbReference type="Proteomes" id="UP000319514"/>
    </source>
</evidence>
<evidence type="ECO:0000259" key="1">
    <source>
        <dbReference type="PROSITE" id="PS50801"/>
    </source>
</evidence>
<comment type="caution">
    <text evidence="2">The sequence shown here is derived from an EMBL/GenBank/DDBJ whole genome shotgun (WGS) entry which is preliminary data.</text>
</comment>
<keyword evidence="3" id="KW-1185">Reference proteome</keyword>